<dbReference type="EMBL" id="CP147251">
    <property type="protein sequence ID" value="WYJ77519.1"/>
    <property type="molecule type" value="Genomic_DNA"/>
</dbReference>
<gene>
    <name evidence="1" type="ORF">DOK78_002157</name>
</gene>
<dbReference type="Pfam" id="PF10012">
    <property type="entry name" value="DUF2255"/>
    <property type="match status" value="1"/>
</dbReference>
<dbReference type="RefSeq" id="WP_207940360.1">
    <property type="nucleotide sequence ID" value="NZ_CP147251.1"/>
</dbReference>
<protein>
    <recommendedName>
        <fullName evidence="3">DUF2255 family protein</fullName>
    </recommendedName>
</protein>
<organism evidence="1 2">
    <name type="scientific">Candidatus Enterococcus lowellii</name>
    <dbReference type="NCBI Taxonomy" id="2230877"/>
    <lineage>
        <taxon>Bacteria</taxon>
        <taxon>Bacillati</taxon>
        <taxon>Bacillota</taxon>
        <taxon>Bacilli</taxon>
        <taxon>Lactobacillales</taxon>
        <taxon>Enterococcaceae</taxon>
        <taxon>Enterococcus</taxon>
    </lineage>
</organism>
<evidence type="ECO:0008006" key="3">
    <source>
        <dbReference type="Google" id="ProtNLM"/>
    </source>
</evidence>
<reference evidence="1 2" key="1">
    <citation type="submission" date="2024-03" db="EMBL/GenBank/DDBJ databases">
        <title>The Genome Sequence of Enterococcus sp. DIV2402.</title>
        <authorList>
            <consortium name="The Broad Institute Genomics Platform"/>
            <consortium name="The Broad Institute Microbial Omics Core"/>
            <consortium name="The Broad Institute Genomic Center for Infectious Diseases"/>
            <person name="Earl A."/>
            <person name="Manson A."/>
            <person name="Gilmore M."/>
            <person name="Schwartman J."/>
            <person name="Shea T."/>
            <person name="Abouelleil A."/>
            <person name="Cao P."/>
            <person name="Chapman S."/>
            <person name="Cusick C."/>
            <person name="Young S."/>
            <person name="Neafsey D."/>
            <person name="Nusbaum C."/>
            <person name="Birren B."/>
        </authorList>
    </citation>
    <scope>NUCLEOTIDE SEQUENCE [LARGE SCALE GENOMIC DNA]</scope>
    <source>
        <strain evidence="1 2">DIV2402</strain>
    </source>
</reference>
<accession>A0ABZ2SP02</accession>
<evidence type="ECO:0000313" key="1">
    <source>
        <dbReference type="EMBL" id="WYJ77519.1"/>
    </source>
</evidence>
<keyword evidence="2" id="KW-1185">Reference proteome</keyword>
<dbReference type="Proteomes" id="UP000664701">
    <property type="component" value="Chromosome"/>
</dbReference>
<proteinExistence type="predicted"/>
<name>A0ABZ2SP02_9ENTE</name>
<sequence length="124" mass="14218">MSQWTKEELAAIAKDENLYLSIPNSDGTMHKPAWIWVVQAGNELYCRGYFGRNARWYQSAKREGHGHLSVGGVEKEVRFEFPTDEITNNHVDEGYRQKYAESPYLAPMIGTAREATVRLIPKNE</sequence>
<dbReference type="InterPro" id="IPR016888">
    <property type="entry name" value="UCP028498"/>
</dbReference>
<evidence type="ECO:0000313" key="2">
    <source>
        <dbReference type="Proteomes" id="UP000664701"/>
    </source>
</evidence>